<comment type="caution">
    <text evidence="10">The sequence shown here is derived from an EMBL/GenBank/DDBJ whole genome shotgun (WGS) entry which is preliminary data.</text>
</comment>
<feature type="region of interest" description="Disordered" evidence="8">
    <location>
        <begin position="112"/>
        <end position="139"/>
    </location>
</feature>
<feature type="domain" description="C2H2-type" evidence="9">
    <location>
        <begin position="357"/>
        <end position="384"/>
    </location>
</feature>
<feature type="compositionally biased region" description="Low complexity" evidence="8">
    <location>
        <begin position="246"/>
        <end position="261"/>
    </location>
</feature>
<dbReference type="EMBL" id="CAJVCH010052815">
    <property type="protein sequence ID" value="CAG7718348.1"/>
    <property type="molecule type" value="Genomic_DNA"/>
</dbReference>
<feature type="compositionally biased region" description="Polar residues" evidence="8">
    <location>
        <begin position="227"/>
        <end position="236"/>
    </location>
</feature>
<keyword evidence="11" id="KW-1185">Reference proteome</keyword>
<evidence type="ECO:0000256" key="4">
    <source>
        <dbReference type="ARBA" id="ARBA00022771"/>
    </source>
</evidence>
<dbReference type="AlphaFoldDB" id="A0A8J2JDN5"/>
<evidence type="ECO:0000313" key="10">
    <source>
        <dbReference type="EMBL" id="CAG7718348.1"/>
    </source>
</evidence>
<sequence length="438" mass="48915">MSFNSSSVETLGNKCSFCPKYFPSFTRQRNHESLEHYAQLQELMESMGVKANGTLRTSVSPNPFINDKDKRLGVPTAAKRKAISDSGSQSGPITCPLCSKTFKTHQTLKMHVEKKHPDSKSYSLRHRNCESSPDSAGAVTSSKNFKVRVVGTARLKTDVKMSKRLPETKNSKAMVPEPVGSSIACKICLDIFYDDKYLKWHIKHEHPHHVQKALSESGKDISCSDEPGSSDQTTVLSPRGEFGSKTSGESSVKESASTSSVLRLQSQQHQRPARNTFSCSRCPLKFLSHARLGHGTDLATTSDTAAARSTRGRIAPRKGGEKGVYYCPLCDYQHTSHTDAELEKHIVNDHADVPGTVSCLHCKHEFEKPLLLLYHLRHHDAEKPFCCNYCDQKFRQYHEKLTHEVNHTKDNDGYSCSKCGCCYLTLASLERHTAERHS</sequence>
<evidence type="ECO:0000256" key="5">
    <source>
        <dbReference type="ARBA" id="ARBA00022833"/>
    </source>
</evidence>
<evidence type="ECO:0000256" key="8">
    <source>
        <dbReference type="SAM" id="MobiDB-lite"/>
    </source>
</evidence>
<keyword evidence="3" id="KW-0677">Repeat</keyword>
<proteinExistence type="predicted"/>
<keyword evidence="6" id="KW-0539">Nucleus</keyword>
<feature type="domain" description="C2H2-type" evidence="9">
    <location>
        <begin position="414"/>
        <end position="438"/>
    </location>
</feature>
<dbReference type="InterPro" id="IPR050888">
    <property type="entry name" value="ZnF_C2H2-type_TF"/>
</dbReference>
<evidence type="ECO:0000259" key="9">
    <source>
        <dbReference type="PROSITE" id="PS50157"/>
    </source>
</evidence>
<dbReference type="PROSITE" id="PS50157">
    <property type="entry name" value="ZINC_FINGER_C2H2_2"/>
    <property type="match status" value="4"/>
</dbReference>
<protein>
    <recommendedName>
        <fullName evidence="9">C2H2-type domain-containing protein</fullName>
    </recommendedName>
</protein>
<keyword evidence="2" id="KW-0479">Metal-binding</keyword>
<organism evidence="10 11">
    <name type="scientific">Allacma fusca</name>
    <dbReference type="NCBI Taxonomy" id="39272"/>
    <lineage>
        <taxon>Eukaryota</taxon>
        <taxon>Metazoa</taxon>
        <taxon>Ecdysozoa</taxon>
        <taxon>Arthropoda</taxon>
        <taxon>Hexapoda</taxon>
        <taxon>Collembola</taxon>
        <taxon>Symphypleona</taxon>
        <taxon>Sminthuridae</taxon>
        <taxon>Allacma</taxon>
    </lineage>
</organism>
<keyword evidence="4 7" id="KW-0863">Zinc-finger</keyword>
<reference evidence="10" key="1">
    <citation type="submission" date="2021-06" db="EMBL/GenBank/DDBJ databases">
        <authorList>
            <person name="Hodson N. C."/>
            <person name="Mongue J. A."/>
            <person name="Jaron S. K."/>
        </authorList>
    </citation>
    <scope>NUCLEOTIDE SEQUENCE</scope>
</reference>
<feature type="domain" description="C2H2-type" evidence="9">
    <location>
        <begin position="385"/>
        <end position="412"/>
    </location>
</feature>
<dbReference type="GO" id="GO:0005634">
    <property type="term" value="C:nucleus"/>
    <property type="evidence" value="ECO:0007669"/>
    <property type="project" value="UniProtKB-SubCell"/>
</dbReference>
<name>A0A8J2JDN5_9HEXA</name>
<evidence type="ECO:0000313" key="11">
    <source>
        <dbReference type="Proteomes" id="UP000708208"/>
    </source>
</evidence>
<dbReference type="Proteomes" id="UP000708208">
    <property type="component" value="Unassembled WGS sequence"/>
</dbReference>
<dbReference type="PANTHER" id="PTHR24406">
    <property type="entry name" value="TRANSCRIPTIONAL REPRESSOR CTCFL-RELATED"/>
    <property type="match status" value="1"/>
</dbReference>
<dbReference type="PROSITE" id="PS00028">
    <property type="entry name" value="ZINC_FINGER_C2H2_1"/>
    <property type="match status" value="6"/>
</dbReference>
<keyword evidence="5" id="KW-0862">Zinc</keyword>
<accession>A0A8J2JDN5</accession>
<comment type="subcellular location">
    <subcellularLocation>
        <location evidence="1">Nucleus</location>
    </subcellularLocation>
</comment>
<feature type="domain" description="C2H2-type" evidence="9">
    <location>
        <begin position="93"/>
        <end position="121"/>
    </location>
</feature>
<evidence type="ECO:0000256" key="3">
    <source>
        <dbReference type="ARBA" id="ARBA00022737"/>
    </source>
</evidence>
<evidence type="ECO:0000256" key="2">
    <source>
        <dbReference type="ARBA" id="ARBA00022723"/>
    </source>
</evidence>
<gene>
    <name evidence="10" type="ORF">AFUS01_LOCUS7744</name>
</gene>
<feature type="region of interest" description="Disordered" evidence="8">
    <location>
        <begin position="211"/>
        <end position="269"/>
    </location>
</feature>
<evidence type="ECO:0000256" key="7">
    <source>
        <dbReference type="PROSITE-ProRule" id="PRU00042"/>
    </source>
</evidence>
<feature type="compositionally biased region" description="Polar residues" evidence="8">
    <location>
        <begin position="130"/>
        <end position="139"/>
    </location>
</feature>
<dbReference type="GO" id="GO:0008270">
    <property type="term" value="F:zinc ion binding"/>
    <property type="evidence" value="ECO:0007669"/>
    <property type="project" value="UniProtKB-KW"/>
</dbReference>
<evidence type="ECO:0000256" key="1">
    <source>
        <dbReference type="ARBA" id="ARBA00004123"/>
    </source>
</evidence>
<dbReference type="InterPro" id="IPR013087">
    <property type="entry name" value="Znf_C2H2_type"/>
</dbReference>
<evidence type="ECO:0000256" key="6">
    <source>
        <dbReference type="ARBA" id="ARBA00023242"/>
    </source>
</evidence>
<dbReference type="Pfam" id="PF12874">
    <property type="entry name" value="zf-met"/>
    <property type="match status" value="1"/>
</dbReference>
<dbReference type="SMART" id="SM00355">
    <property type="entry name" value="ZnF_C2H2"/>
    <property type="match status" value="7"/>
</dbReference>